<keyword evidence="2" id="KW-1185">Reference proteome</keyword>
<evidence type="ECO:0000313" key="1">
    <source>
        <dbReference type="EMBL" id="AJK27409.1"/>
    </source>
</evidence>
<name>A0A0C5AE00_9CAUD</name>
<gene>
    <name evidence="1" type="ORF">PBI_KRATIO_80</name>
</gene>
<dbReference type="KEGG" id="vg:26639324"/>
<dbReference type="Proteomes" id="UP000032126">
    <property type="component" value="Segment"/>
</dbReference>
<evidence type="ECO:0000313" key="2">
    <source>
        <dbReference type="Proteomes" id="UP000032126"/>
    </source>
</evidence>
<proteinExistence type="predicted"/>
<dbReference type="GeneID" id="26639324"/>
<dbReference type="OrthoDB" id="20003at10239"/>
<sequence length="235" mass="26127">MTDRKTVHLTADNGSVAALHIGSVTLGAPAGIDGPTGLVLDGVMKPAGYVSADGIDITYGDGPDVAPFGGETLRTLQDRREVSFSINLEHVDPAAWHAVFGPLRPPLAPTLRSATRDACAALRTLLRVLRITLHVALLETWWRLDDLLLWSWVDPLVVRCNTLRAYPWGRLPGPTVRLWSADWTHMHTEHGRPEPLRTWLRRTTSYVWKVLRHGRQRNSRRPAQRCERTGACSAA</sequence>
<reference evidence="1 2" key="1">
    <citation type="submission" date="2014-10" db="EMBL/GenBank/DDBJ databases">
        <authorList>
            <person name="Franco-Moreira L.J."/>
            <person name="Acosta-Bonilla D."/>
            <person name="Alvarado-Vega D.L."/>
            <person name="Berrios-Pagan L.R."/>
            <person name="Burgos-Santana G."/>
            <person name="Collazo-Rodriguez B.J."/>
            <person name="Cordero-Bernard G."/>
            <person name="Cotto-Rosario A."/>
            <person name="Dominguez-Rodriguez E."/>
            <person name="Figueroa-Negron P."/>
            <person name="Huertas-de-Jesus N.A."/>
            <person name="Leon-Rivera A."/>
            <person name="Llavona-Cartagena I.G."/>
            <person name="Machin-Rivera R."/>
            <person name="Maldonado-Rodriguez J.M."/>
            <person name="Maldonado-Vazquez N."/>
            <person name="Melendez-Rodriguez N."/>
            <person name="Merced-Carire N.D."/>
            <person name="Mora-Marrero P.M."/>
            <person name="Negron-Cruz N."/>
            <person name="Nieves-Mendez L."/>
            <person name="Pereira-Torres T.N."/>
            <person name="Perez-Otero J."/>
            <person name="Ramos-Gonzalez J."/>
            <person name="Ramos-Rivera M."/>
            <person name="Reyes-Aponte A.J."/>
            <person name="Rivera-Burgos M."/>
            <person name="Rodriguez-Arriaga L."/>
            <person name="Sanchez-Collazo M."/>
            <person name="Soto-Diaz O.R."/>
            <person name="Suarez-Marquez A.M."/>
            <person name="Velazquez-Fernandez A.L."/>
            <person name="Vives-Matos I."/>
            <person name="Rubin M.R."/>
            <person name="Vazquez E."/>
            <person name="Wang X."/>
            <person name="Crowell R."/>
            <person name="Bostrom M.A."/>
            <person name="Burke M."/>
            <person name="Wright G.M."/>
            <person name="Gregory S.G."/>
            <person name="Colman S.D."/>
            <person name="Anders K.R."/>
            <person name="Braun M.A."/>
            <person name="Delesalle V.A."/>
            <person name="Hughes L.E."/>
            <person name="Ware V.C."/>
            <person name="Bradley K.W."/>
            <person name="Barker L.P."/>
            <person name="Asai D.J."/>
            <person name="Bowman C.A."/>
            <person name="Russell D.A."/>
            <person name="Pope W.H."/>
            <person name="Jacobs-Sera D."/>
            <person name="Hendrix R.W."/>
            <person name="Hatfull G.F."/>
        </authorList>
    </citation>
    <scope>NUCLEOTIDE SEQUENCE [LARGE SCALE GENOMIC DNA]</scope>
</reference>
<dbReference type="EMBL" id="KM923971">
    <property type="protein sequence ID" value="AJK27409.1"/>
    <property type="molecule type" value="Genomic_DNA"/>
</dbReference>
<protein>
    <submittedName>
        <fullName evidence="1">Uncharacterized protein</fullName>
    </submittedName>
</protein>
<dbReference type="RefSeq" id="YP_009212826.1">
    <property type="nucleotide sequence ID" value="NC_028947.1"/>
</dbReference>
<accession>A0A0C5AE00</accession>
<organism evidence="1 2">
    <name type="scientific">Mycobacterium phage Kratio</name>
    <dbReference type="NCBI Taxonomy" id="1606763"/>
    <lineage>
        <taxon>Viruses</taxon>
        <taxon>Duplodnaviria</taxon>
        <taxon>Heunggongvirae</taxon>
        <taxon>Uroviricota</taxon>
        <taxon>Caudoviricetes</taxon>
        <taxon>Weiservirinae</taxon>
        <taxon>Kratiovirus</taxon>
        <taxon>Kratiovirus kratio</taxon>
    </lineage>
</organism>